<dbReference type="EMBL" id="LBHC01000002">
    <property type="protein sequence ID" value="KLE31881.1"/>
    <property type="molecule type" value="Genomic_DNA"/>
</dbReference>
<dbReference type="OrthoDB" id="7248516at2"/>
<name>A0A0G9MMC2_9SPHN</name>
<dbReference type="KEGG" id="egn:BMF35_a1103"/>
<dbReference type="PANTHER" id="PTHR43630">
    <property type="entry name" value="POLY-BETA-1,6-N-ACETYL-D-GLUCOSAMINE SYNTHASE"/>
    <property type="match status" value="1"/>
</dbReference>
<keyword evidence="3" id="KW-1185">Reference proteome</keyword>
<accession>A0A0G9MMC2</accession>
<dbReference type="InterPro" id="IPR029044">
    <property type="entry name" value="Nucleotide-diphossugar_trans"/>
</dbReference>
<comment type="caution">
    <text evidence="2">The sequence shown here is derived from an EMBL/GenBank/DDBJ whole genome shotgun (WGS) entry which is preliminary data.</text>
</comment>
<sequence>MTICVTVLAHNEERRIGTCLASLPLGAEGVDVHVVVNGSTDRTAEIARGFDGVTVHEYEQGGKSRSWNRFMLDGDAPKADCYVFVDGDAEIAQGSVQALGRCLAANPGANAAAAFPRNGRKAAVYAEAIAREHGLFGDLYALSGSFVAILRERSIRLPDDLIGDDGLICAIAKTDGRNEDHWDDHRVVPCSGAGFLCEPTVLSPASLSIQYRRMVNYAVRHFQNRIVSHIMRGEGPEALPRELASLYPEWLPRFAPRRSPQWWWFDRLALARMARAATAYSAG</sequence>
<organism evidence="2 3">
    <name type="scientific">Aurantiacibacter gangjinensis</name>
    <dbReference type="NCBI Taxonomy" id="502682"/>
    <lineage>
        <taxon>Bacteria</taxon>
        <taxon>Pseudomonadati</taxon>
        <taxon>Pseudomonadota</taxon>
        <taxon>Alphaproteobacteria</taxon>
        <taxon>Sphingomonadales</taxon>
        <taxon>Erythrobacteraceae</taxon>
        <taxon>Aurantiacibacter</taxon>
    </lineage>
</organism>
<protein>
    <submittedName>
        <fullName evidence="2">Uncharacterized protein</fullName>
    </submittedName>
</protein>
<evidence type="ECO:0000313" key="3">
    <source>
        <dbReference type="Proteomes" id="UP000053070"/>
    </source>
</evidence>
<dbReference type="SUPFAM" id="SSF53448">
    <property type="entry name" value="Nucleotide-diphospho-sugar transferases"/>
    <property type="match status" value="1"/>
</dbReference>
<dbReference type="Pfam" id="PF00535">
    <property type="entry name" value="Glycos_transf_2"/>
    <property type="match status" value="1"/>
</dbReference>
<dbReference type="AlphaFoldDB" id="A0A0G9MMC2"/>
<dbReference type="RefSeq" id="WP_047007232.1">
    <property type="nucleotide sequence ID" value="NZ_CP018097.1"/>
</dbReference>
<dbReference type="PATRIC" id="fig|502682.8.peg.2140"/>
<proteinExistence type="inferred from homology"/>
<gene>
    <name evidence="2" type="ORF">AAW01_10485</name>
</gene>
<dbReference type="Proteomes" id="UP000053070">
    <property type="component" value="Unassembled WGS sequence"/>
</dbReference>
<dbReference type="STRING" id="502682.BMF35_a1103"/>
<dbReference type="Gene3D" id="3.90.550.10">
    <property type="entry name" value="Spore Coat Polysaccharide Biosynthesis Protein SpsA, Chain A"/>
    <property type="match status" value="1"/>
</dbReference>
<dbReference type="InterPro" id="IPR001173">
    <property type="entry name" value="Glyco_trans_2-like"/>
</dbReference>
<dbReference type="PANTHER" id="PTHR43630:SF2">
    <property type="entry name" value="GLYCOSYLTRANSFERASE"/>
    <property type="match status" value="1"/>
</dbReference>
<reference evidence="2 3" key="1">
    <citation type="submission" date="2015-04" db="EMBL/GenBank/DDBJ databases">
        <title>The draft genome sequence of Erythrobacr gangjinensis K7-2.</title>
        <authorList>
            <person name="Zhuang L."/>
            <person name="Liu Y."/>
            <person name="Shao Z."/>
        </authorList>
    </citation>
    <scope>NUCLEOTIDE SEQUENCE [LARGE SCALE GENOMIC DNA]</scope>
    <source>
        <strain evidence="2 3">K7-2</strain>
    </source>
</reference>
<evidence type="ECO:0000313" key="2">
    <source>
        <dbReference type="EMBL" id="KLE31881.1"/>
    </source>
</evidence>
<evidence type="ECO:0000256" key="1">
    <source>
        <dbReference type="ARBA" id="ARBA00038494"/>
    </source>
</evidence>
<comment type="similarity">
    <text evidence="1">Belongs to the glycosyltransferase 2 family. WaaE/KdtX subfamily.</text>
</comment>